<name>A0AAE0LPG6_9PEZI</name>
<evidence type="ECO:0000313" key="2">
    <source>
        <dbReference type="EMBL" id="KAK3293011.1"/>
    </source>
</evidence>
<dbReference type="EMBL" id="JAUEPN010000006">
    <property type="protein sequence ID" value="KAK3293011.1"/>
    <property type="molecule type" value="Genomic_DNA"/>
</dbReference>
<feature type="compositionally biased region" description="Low complexity" evidence="1">
    <location>
        <begin position="211"/>
        <end position="224"/>
    </location>
</feature>
<accession>A0AAE0LPG6</accession>
<feature type="compositionally biased region" description="Basic and acidic residues" evidence="1">
    <location>
        <begin position="281"/>
        <end position="292"/>
    </location>
</feature>
<feature type="region of interest" description="Disordered" evidence="1">
    <location>
        <begin position="87"/>
        <end position="133"/>
    </location>
</feature>
<feature type="compositionally biased region" description="Gly residues" evidence="1">
    <location>
        <begin position="308"/>
        <end position="332"/>
    </location>
</feature>
<feature type="compositionally biased region" description="Low complexity" evidence="1">
    <location>
        <begin position="152"/>
        <end position="166"/>
    </location>
</feature>
<feature type="region of interest" description="Disordered" evidence="1">
    <location>
        <begin position="243"/>
        <end position="263"/>
    </location>
</feature>
<evidence type="ECO:0000313" key="3">
    <source>
        <dbReference type="Proteomes" id="UP001278766"/>
    </source>
</evidence>
<feature type="compositionally biased region" description="Pro residues" evidence="1">
    <location>
        <begin position="167"/>
        <end position="184"/>
    </location>
</feature>
<feature type="compositionally biased region" description="Acidic residues" evidence="1">
    <location>
        <begin position="243"/>
        <end position="253"/>
    </location>
</feature>
<sequence>MSDSPFTTPKRKRSEMLNNGTLNLNTATQFTFEINPATDDGNASPRTRVAHRFRGLALGGGSGATGYSAEVNTIDNDAEDASRKRIKLPDVEMRDADTLPAPAPVRPGFPSSPHRARSVQRGSPSGRQHSPKSVGIALDDAVVEQSETVANTSTDEVTDSTTTTPPSLTPPTPPPVTIRPPPQPRNRISKRAGTPPFQFPTATNKTPSRNTATAAATTPTTTTTTITDPVRASLTWHDDEITIYDPDDSDDDGTGINGIGFKPTPAEAYARTVRRRQQLAEYRKREERDARAKRSLRRRGGNSPAPAGGPGGGGGGGGGGLRGGEAVGGGKIGKGERRRVRFLDSRVEGELIGV</sequence>
<keyword evidence="3" id="KW-1185">Reference proteome</keyword>
<dbReference type="GeneID" id="87844591"/>
<reference evidence="2" key="2">
    <citation type="submission" date="2023-06" db="EMBL/GenBank/DDBJ databases">
        <authorList>
            <consortium name="Lawrence Berkeley National Laboratory"/>
            <person name="Haridas S."/>
            <person name="Hensen N."/>
            <person name="Bonometti L."/>
            <person name="Westerberg I."/>
            <person name="Brannstrom I.O."/>
            <person name="Guillou S."/>
            <person name="Cros-Aarteil S."/>
            <person name="Calhoun S."/>
            <person name="Kuo A."/>
            <person name="Mondo S."/>
            <person name="Pangilinan J."/>
            <person name="Riley R."/>
            <person name="Labutti K."/>
            <person name="Andreopoulos B."/>
            <person name="Lipzen A."/>
            <person name="Chen C."/>
            <person name="Yanf M."/>
            <person name="Daum C."/>
            <person name="Ng V."/>
            <person name="Clum A."/>
            <person name="Steindorff A."/>
            <person name="Ohm R."/>
            <person name="Martin F."/>
            <person name="Silar P."/>
            <person name="Natvig D."/>
            <person name="Lalanne C."/>
            <person name="Gautier V."/>
            <person name="Ament-Velasquez S.L."/>
            <person name="Kruys A."/>
            <person name="Hutchinson M.I."/>
            <person name="Powell A.J."/>
            <person name="Barry K."/>
            <person name="Miller A.N."/>
            <person name="Grigoriev I.V."/>
            <person name="Debuchy R."/>
            <person name="Gladieux P."/>
            <person name="Thoren M.H."/>
            <person name="Johannesson H."/>
        </authorList>
    </citation>
    <scope>NUCLEOTIDE SEQUENCE</scope>
    <source>
        <strain evidence="2">CBS 168.71</strain>
    </source>
</reference>
<dbReference type="Proteomes" id="UP001278766">
    <property type="component" value="Unassembled WGS sequence"/>
</dbReference>
<reference evidence="2" key="1">
    <citation type="journal article" date="2023" name="Mol. Phylogenet. Evol.">
        <title>Genome-scale phylogeny and comparative genomics of the fungal order Sordariales.</title>
        <authorList>
            <person name="Hensen N."/>
            <person name="Bonometti L."/>
            <person name="Westerberg I."/>
            <person name="Brannstrom I.O."/>
            <person name="Guillou S."/>
            <person name="Cros-Aarteil S."/>
            <person name="Calhoun S."/>
            <person name="Haridas S."/>
            <person name="Kuo A."/>
            <person name="Mondo S."/>
            <person name="Pangilinan J."/>
            <person name="Riley R."/>
            <person name="LaButti K."/>
            <person name="Andreopoulos B."/>
            <person name="Lipzen A."/>
            <person name="Chen C."/>
            <person name="Yan M."/>
            <person name="Daum C."/>
            <person name="Ng V."/>
            <person name="Clum A."/>
            <person name="Steindorff A."/>
            <person name="Ohm R.A."/>
            <person name="Martin F."/>
            <person name="Silar P."/>
            <person name="Natvig D.O."/>
            <person name="Lalanne C."/>
            <person name="Gautier V."/>
            <person name="Ament-Velasquez S.L."/>
            <person name="Kruys A."/>
            <person name="Hutchinson M.I."/>
            <person name="Powell A.J."/>
            <person name="Barry K."/>
            <person name="Miller A.N."/>
            <person name="Grigoriev I.V."/>
            <person name="Debuchy R."/>
            <person name="Gladieux P."/>
            <person name="Hiltunen Thoren M."/>
            <person name="Johannesson H."/>
        </authorList>
    </citation>
    <scope>NUCLEOTIDE SEQUENCE</scope>
    <source>
        <strain evidence="2">CBS 168.71</strain>
    </source>
</reference>
<gene>
    <name evidence="2" type="ORF">B0H64DRAFT_464926</name>
</gene>
<feature type="region of interest" description="Disordered" evidence="1">
    <location>
        <begin position="1"/>
        <end position="21"/>
    </location>
</feature>
<feature type="region of interest" description="Disordered" evidence="1">
    <location>
        <begin position="149"/>
        <end position="224"/>
    </location>
</feature>
<proteinExistence type="predicted"/>
<protein>
    <submittedName>
        <fullName evidence="2">Uncharacterized protein</fullName>
    </submittedName>
</protein>
<feature type="compositionally biased region" description="Basic and acidic residues" evidence="1">
    <location>
        <begin position="87"/>
        <end position="97"/>
    </location>
</feature>
<comment type="caution">
    <text evidence="2">The sequence shown here is derived from an EMBL/GenBank/DDBJ whole genome shotgun (WGS) entry which is preliminary data.</text>
</comment>
<evidence type="ECO:0000256" key="1">
    <source>
        <dbReference type="SAM" id="MobiDB-lite"/>
    </source>
</evidence>
<feature type="region of interest" description="Disordered" evidence="1">
    <location>
        <begin position="279"/>
        <end position="340"/>
    </location>
</feature>
<feature type="compositionally biased region" description="Polar residues" evidence="1">
    <location>
        <begin position="200"/>
        <end position="210"/>
    </location>
</feature>
<organism evidence="2 3">
    <name type="scientific">Chaetomium fimeti</name>
    <dbReference type="NCBI Taxonomy" id="1854472"/>
    <lineage>
        <taxon>Eukaryota</taxon>
        <taxon>Fungi</taxon>
        <taxon>Dikarya</taxon>
        <taxon>Ascomycota</taxon>
        <taxon>Pezizomycotina</taxon>
        <taxon>Sordariomycetes</taxon>
        <taxon>Sordariomycetidae</taxon>
        <taxon>Sordariales</taxon>
        <taxon>Chaetomiaceae</taxon>
        <taxon>Chaetomium</taxon>
    </lineage>
</organism>
<dbReference type="AlphaFoldDB" id="A0AAE0LPG6"/>
<dbReference type="RefSeq" id="XP_062656525.1">
    <property type="nucleotide sequence ID" value="XM_062807643.1"/>
</dbReference>